<keyword evidence="13" id="KW-1185">Reference proteome</keyword>
<organism evidence="12 13">
    <name type="scientific">Perkinsus olseni</name>
    <name type="common">Perkinsus atlanticus</name>
    <dbReference type="NCBI Taxonomy" id="32597"/>
    <lineage>
        <taxon>Eukaryota</taxon>
        <taxon>Sar</taxon>
        <taxon>Alveolata</taxon>
        <taxon>Perkinsozoa</taxon>
        <taxon>Perkinsea</taxon>
        <taxon>Perkinsida</taxon>
        <taxon>Perkinsidae</taxon>
        <taxon>Perkinsus</taxon>
    </lineage>
</organism>
<feature type="region of interest" description="Disordered" evidence="10">
    <location>
        <begin position="364"/>
        <end position="471"/>
    </location>
</feature>
<dbReference type="Gene3D" id="3.30.70.270">
    <property type="match status" value="1"/>
</dbReference>
<comment type="caution">
    <text evidence="12">The sequence shown here is derived from an EMBL/GenBank/DDBJ whole genome shotgun (WGS) entry which is preliminary data.</text>
</comment>
<evidence type="ECO:0000256" key="2">
    <source>
        <dbReference type="ARBA" id="ARBA00022670"/>
    </source>
</evidence>
<evidence type="ECO:0000256" key="3">
    <source>
        <dbReference type="ARBA" id="ARBA00022679"/>
    </source>
</evidence>
<keyword evidence="3" id="KW-0808">Transferase</keyword>
<keyword evidence="6" id="KW-0064">Aspartyl protease</keyword>
<evidence type="ECO:0000313" key="12">
    <source>
        <dbReference type="EMBL" id="KAF4716318.1"/>
    </source>
</evidence>
<accession>A0A7J6R6P0</accession>
<dbReference type="PANTHER" id="PTHR33064:SF37">
    <property type="entry name" value="RIBONUCLEASE H"/>
    <property type="match status" value="1"/>
</dbReference>
<keyword evidence="2" id="KW-0645">Protease</keyword>
<name>A0A7J6R6P0_PEROL</name>
<dbReference type="Gene3D" id="3.10.10.10">
    <property type="entry name" value="HIV Type 1 Reverse Transcriptase, subunit A, domain 1"/>
    <property type="match status" value="1"/>
</dbReference>
<dbReference type="InterPro" id="IPR000477">
    <property type="entry name" value="RT_dom"/>
</dbReference>
<protein>
    <recommendedName>
        <fullName evidence="1">RNA-directed DNA polymerase</fullName>
        <ecNumber evidence="1">2.7.7.49</ecNumber>
    </recommendedName>
</protein>
<dbReference type="GO" id="GO:0004190">
    <property type="term" value="F:aspartic-type endopeptidase activity"/>
    <property type="evidence" value="ECO:0007669"/>
    <property type="project" value="UniProtKB-KW"/>
</dbReference>
<feature type="domain" description="Reverse transcriptase" evidence="11">
    <location>
        <begin position="694"/>
        <end position="878"/>
    </location>
</feature>
<dbReference type="EMBL" id="JABANO010027762">
    <property type="protein sequence ID" value="KAF4716318.1"/>
    <property type="molecule type" value="Genomic_DNA"/>
</dbReference>
<evidence type="ECO:0000256" key="1">
    <source>
        <dbReference type="ARBA" id="ARBA00012493"/>
    </source>
</evidence>
<dbReference type="InterPro" id="IPR041373">
    <property type="entry name" value="RT_RNaseH"/>
</dbReference>
<dbReference type="InterPro" id="IPR021109">
    <property type="entry name" value="Peptidase_aspartic_dom_sf"/>
</dbReference>
<feature type="compositionally biased region" description="Basic and acidic residues" evidence="10">
    <location>
        <begin position="285"/>
        <end position="308"/>
    </location>
</feature>
<evidence type="ECO:0000256" key="5">
    <source>
        <dbReference type="ARBA" id="ARBA00022722"/>
    </source>
</evidence>
<feature type="non-terminal residue" evidence="12">
    <location>
        <position position="1"/>
    </location>
</feature>
<dbReference type="SUPFAM" id="SSF50630">
    <property type="entry name" value="Acid proteases"/>
    <property type="match status" value="1"/>
</dbReference>
<keyword evidence="7" id="KW-0255">Endonuclease</keyword>
<dbReference type="PANTHER" id="PTHR33064">
    <property type="entry name" value="POL PROTEIN"/>
    <property type="match status" value="1"/>
</dbReference>
<dbReference type="PROSITE" id="PS50878">
    <property type="entry name" value="RT_POL"/>
    <property type="match status" value="1"/>
</dbReference>
<dbReference type="InterPro" id="IPR051320">
    <property type="entry name" value="Viral_Replic_Matur_Polypro"/>
</dbReference>
<feature type="region of interest" description="Disordered" evidence="10">
    <location>
        <begin position="270"/>
        <end position="331"/>
    </location>
</feature>
<dbReference type="AlphaFoldDB" id="A0A7J6R6P0"/>
<gene>
    <name evidence="12" type="ORF">FOZ63_029765</name>
</gene>
<evidence type="ECO:0000256" key="8">
    <source>
        <dbReference type="ARBA" id="ARBA00022801"/>
    </source>
</evidence>
<keyword evidence="4" id="KW-0548">Nucleotidyltransferase</keyword>
<evidence type="ECO:0000256" key="7">
    <source>
        <dbReference type="ARBA" id="ARBA00022759"/>
    </source>
</evidence>
<proteinExistence type="predicted"/>
<evidence type="ECO:0000313" key="13">
    <source>
        <dbReference type="Proteomes" id="UP000553632"/>
    </source>
</evidence>
<evidence type="ECO:0000259" key="11">
    <source>
        <dbReference type="PROSITE" id="PS50878"/>
    </source>
</evidence>
<evidence type="ECO:0000256" key="4">
    <source>
        <dbReference type="ARBA" id="ARBA00022695"/>
    </source>
</evidence>
<keyword evidence="8" id="KW-0378">Hydrolase</keyword>
<dbReference type="Gene3D" id="2.40.70.10">
    <property type="entry name" value="Acid Proteases"/>
    <property type="match status" value="1"/>
</dbReference>
<sequence length="1093" mass="122762">ILGIGGYNRWLDAMSIFRTSNGKELGTDVNGFLMDHALSVMKDSEAETRLSCSRTQLSDYEYKEGLMHSVRATGLGLVGQLLLLATVLAPPLAQNVKDTVIDLAEADEAAYLWLEKEENAHVDRGNCVRWLGFVKKVCNAVHLEWSRVVHEEVTVSDALHHYSGLRWTKNCTLDQLILKERDAFHYLSRAGDGGVRLGDQARLDVLNRCLRESNRWGYVLTPELNKILWSARSVPEWVLAAKQIRSDSRRSGLLPDREYQPVKTESSAYASYKVEYQGRRGQNKKTKDDDKVQDAVKRRLTKARGDKKNKQHVRNSRPLRGSRGVTSGSDDENEAAVVCYHCHGLGHRRPQCPYREMEKAEARRLVKTGTKTAVRGQQDRSRETSAPATRTLRSRRAAAARAPDNYKTVTEHRVHATQTIDNGNLGGSGEPNNSPRVQEIDHEALDEPTGSEPVDSPTSSDSSDYYSESGESVHEVLRALRTGVTQARVQHIHSSTCGMDKVVTDTSRLLWVSLTVDSRVMDVYIDTCATVSYIGLDLLDPAQKDRVQPCQERCKGIGGHESLVRGLLKVRCRTVSKAFDVWARVIDGQSPLLLGLDSLHKIGLNLHLVDGQVRLELVDGQVRLELGGNLNSDKWVGQVLRTFSTDSLPELELRVTRENPPLTAVYIPMRQEALDAGNKILDDLVSRGIVEDIDLQAQYLMGPEPWVSNGFAIPKGTQKWRFIVDLRKVNLRLDTSDCNEVSPDVMSLLSSIPSDASFFASIDLRDAFFNVRLVESSKRYLITRFGHRYVRWNRAPQGLALSPSFWSSWITALLRRGGIDVSCVRVYVDDLIIFGRSEHEVNRKVQELLKFFQDCGVAVSLEKVVKAGRRLAALGMELTPGGWSVSQDKIDKLQEMTESKPTTRDDLRSLIGLLQYCRTAYHYVRVPSEFSEDMGALNDLLKGSGRLKWTPVADVAYDRLRLRFKQRFLPFHSVEETAPSTTRRYVIQADASDVAIGFCLWSINVDEDVSADTLAKSGSLLMWGSKVLDSASRSWPSWDREGYAVYVALCRFRPWLISSTTTTYVLTDNTGSLYKWATMEKGERLLPSLQRGQ</sequence>
<keyword evidence="5" id="KW-0540">Nuclease</keyword>
<dbReference type="GO" id="GO:0006508">
    <property type="term" value="P:proteolysis"/>
    <property type="evidence" value="ECO:0007669"/>
    <property type="project" value="UniProtKB-KW"/>
</dbReference>
<dbReference type="InterPro" id="IPR043502">
    <property type="entry name" value="DNA/RNA_pol_sf"/>
</dbReference>
<dbReference type="GO" id="GO:0004519">
    <property type="term" value="F:endonuclease activity"/>
    <property type="evidence" value="ECO:0007669"/>
    <property type="project" value="UniProtKB-KW"/>
</dbReference>
<feature type="compositionally biased region" description="Low complexity" evidence="10">
    <location>
        <begin position="451"/>
        <end position="470"/>
    </location>
</feature>
<dbReference type="EC" id="2.7.7.49" evidence="1"/>
<dbReference type="Pfam" id="PF17917">
    <property type="entry name" value="RT_RNaseH"/>
    <property type="match status" value="1"/>
</dbReference>
<dbReference type="InterPro" id="IPR043128">
    <property type="entry name" value="Rev_trsase/Diguanyl_cyclase"/>
</dbReference>
<dbReference type="Pfam" id="PF00078">
    <property type="entry name" value="RVT_1"/>
    <property type="match status" value="1"/>
</dbReference>
<evidence type="ECO:0000256" key="9">
    <source>
        <dbReference type="ARBA" id="ARBA00022918"/>
    </source>
</evidence>
<dbReference type="GO" id="GO:0003964">
    <property type="term" value="F:RNA-directed DNA polymerase activity"/>
    <property type="evidence" value="ECO:0007669"/>
    <property type="project" value="UniProtKB-KW"/>
</dbReference>
<reference evidence="12 13" key="1">
    <citation type="submission" date="2020-04" db="EMBL/GenBank/DDBJ databases">
        <title>Perkinsus olseni comparative genomics.</title>
        <authorList>
            <person name="Bogema D.R."/>
        </authorList>
    </citation>
    <scope>NUCLEOTIDE SEQUENCE [LARGE SCALE GENOMIC DNA]</scope>
    <source>
        <strain evidence="12 13">ATCC PRA-207</strain>
    </source>
</reference>
<evidence type="ECO:0000256" key="6">
    <source>
        <dbReference type="ARBA" id="ARBA00022750"/>
    </source>
</evidence>
<evidence type="ECO:0000256" key="10">
    <source>
        <dbReference type="SAM" id="MobiDB-lite"/>
    </source>
</evidence>
<feature type="non-terminal residue" evidence="12">
    <location>
        <position position="1093"/>
    </location>
</feature>
<dbReference type="SUPFAM" id="SSF56672">
    <property type="entry name" value="DNA/RNA polymerases"/>
    <property type="match status" value="1"/>
</dbReference>
<dbReference type="Proteomes" id="UP000553632">
    <property type="component" value="Unassembled WGS sequence"/>
</dbReference>
<keyword evidence="9" id="KW-0695">RNA-directed DNA polymerase</keyword>